<name>J9GTI1_9ZZZZ</name>
<dbReference type="EMBL" id="AMCI01002094">
    <property type="protein sequence ID" value="EJX03645.1"/>
    <property type="molecule type" value="Genomic_DNA"/>
</dbReference>
<evidence type="ECO:0000313" key="1">
    <source>
        <dbReference type="EMBL" id="EJX03645.1"/>
    </source>
</evidence>
<gene>
    <name evidence="1" type="ORF">EVA_08249</name>
</gene>
<sequence>ITAFKTEKFKAINIRSFVPIHAKPQHQQVLAQIMLNVNNKRYLKHRL</sequence>
<proteinExistence type="predicted"/>
<organism evidence="1">
    <name type="scientific">gut metagenome</name>
    <dbReference type="NCBI Taxonomy" id="749906"/>
    <lineage>
        <taxon>unclassified sequences</taxon>
        <taxon>metagenomes</taxon>
        <taxon>organismal metagenomes</taxon>
    </lineage>
</organism>
<protein>
    <submittedName>
        <fullName evidence="1">Uncharacterized protein</fullName>
    </submittedName>
</protein>
<comment type="caution">
    <text evidence="1">The sequence shown here is derived from an EMBL/GenBank/DDBJ whole genome shotgun (WGS) entry which is preliminary data.</text>
</comment>
<dbReference type="AlphaFoldDB" id="J9GTI1"/>
<feature type="non-terminal residue" evidence="1">
    <location>
        <position position="1"/>
    </location>
</feature>
<accession>J9GTI1</accession>
<reference evidence="1" key="1">
    <citation type="journal article" date="2012" name="PLoS ONE">
        <title>Gene sets for utilization of primary and secondary nutrition supplies in the distal gut of endangered iberian lynx.</title>
        <authorList>
            <person name="Alcaide M."/>
            <person name="Messina E."/>
            <person name="Richter M."/>
            <person name="Bargiela R."/>
            <person name="Peplies J."/>
            <person name="Huws S.A."/>
            <person name="Newbold C.J."/>
            <person name="Golyshin P.N."/>
            <person name="Simon M.A."/>
            <person name="Lopez G."/>
            <person name="Yakimov M.M."/>
            <person name="Ferrer M."/>
        </authorList>
    </citation>
    <scope>NUCLEOTIDE SEQUENCE</scope>
</reference>